<dbReference type="InterPro" id="IPR004154">
    <property type="entry name" value="Anticodon-bd"/>
</dbReference>
<keyword evidence="6" id="KW-0547">Nucleotide-binding</keyword>
<dbReference type="InterPro" id="IPR045864">
    <property type="entry name" value="aa-tRNA-synth_II/BPL/LPL"/>
</dbReference>
<dbReference type="CDD" id="cd00773">
    <property type="entry name" value="HisRS-like_core"/>
    <property type="match status" value="1"/>
</dbReference>
<feature type="binding site" evidence="12">
    <location>
        <position position="142"/>
    </location>
    <ligand>
        <name>L-histidine</name>
        <dbReference type="ChEBI" id="CHEBI:57595"/>
    </ligand>
</feature>
<dbReference type="Pfam" id="PF03129">
    <property type="entry name" value="HGTP_anticodon"/>
    <property type="match status" value="1"/>
</dbReference>
<dbReference type="HAMAP" id="MF_00127">
    <property type="entry name" value="His_tRNA_synth"/>
    <property type="match status" value="1"/>
</dbReference>
<keyword evidence="7" id="KW-0067">ATP-binding</keyword>
<feature type="binding site" evidence="12">
    <location>
        <begin position="92"/>
        <end position="94"/>
    </location>
    <ligand>
        <name>L-histidine</name>
        <dbReference type="ChEBI" id="CHEBI:57595"/>
    </ligand>
</feature>
<feature type="binding site" evidence="12">
    <location>
        <position position="138"/>
    </location>
    <ligand>
        <name>L-histidine</name>
        <dbReference type="ChEBI" id="CHEBI:57595"/>
    </ligand>
</feature>
<comment type="subunit">
    <text evidence="2">Homodimer.</text>
</comment>
<dbReference type="SUPFAM" id="SSF52954">
    <property type="entry name" value="Class II aaRS ABD-related"/>
    <property type="match status" value="1"/>
</dbReference>
<feature type="region of interest" description="Disordered" evidence="13">
    <location>
        <begin position="221"/>
        <end position="241"/>
    </location>
</feature>
<dbReference type="InterPro" id="IPR033656">
    <property type="entry name" value="HisRS_anticodon"/>
</dbReference>
<evidence type="ECO:0000256" key="9">
    <source>
        <dbReference type="ARBA" id="ARBA00023146"/>
    </source>
</evidence>
<evidence type="ECO:0000256" key="7">
    <source>
        <dbReference type="ARBA" id="ARBA00022840"/>
    </source>
</evidence>
<dbReference type="InterPro" id="IPR036621">
    <property type="entry name" value="Anticodon-bd_dom_sf"/>
</dbReference>
<dbReference type="PIRSF" id="PIRSF001549">
    <property type="entry name" value="His-tRNA_synth"/>
    <property type="match status" value="1"/>
</dbReference>
<dbReference type="InterPro" id="IPR041715">
    <property type="entry name" value="HisRS-like_core"/>
</dbReference>
<comment type="similarity">
    <text evidence="1">Belongs to the class-II aminoacyl-tRNA synthetase family.</text>
</comment>
<dbReference type="InterPro" id="IPR004516">
    <property type="entry name" value="HisRS/HisZ"/>
</dbReference>
<dbReference type="PANTHER" id="PTHR43707">
    <property type="entry name" value="HISTIDYL-TRNA SYNTHETASE"/>
    <property type="match status" value="1"/>
</dbReference>
<dbReference type="PANTHER" id="PTHR43707:SF1">
    <property type="entry name" value="HISTIDINE--TRNA LIGASE, MITOCHONDRIAL-RELATED"/>
    <property type="match status" value="1"/>
</dbReference>
<dbReference type="Gene3D" id="3.30.930.10">
    <property type="entry name" value="Bira Bifunctional Protein, Domain 2"/>
    <property type="match status" value="1"/>
</dbReference>
<dbReference type="Gene3D" id="3.40.50.800">
    <property type="entry name" value="Anticodon-binding domain"/>
    <property type="match status" value="1"/>
</dbReference>
<dbReference type="CDD" id="cd00859">
    <property type="entry name" value="HisRS_anticodon"/>
    <property type="match status" value="1"/>
</dbReference>
<evidence type="ECO:0000256" key="4">
    <source>
        <dbReference type="ARBA" id="ARBA00017399"/>
    </source>
</evidence>
<dbReference type="EC" id="6.1.1.21" evidence="3 11"/>
<evidence type="ECO:0000256" key="5">
    <source>
        <dbReference type="ARBA" id="ARBA00022598"/>
    </source>
</evidence>
<dbReference type="InterPro" id="IPR006195">
    <property type="entry name" value="aa-tRNA-synth_II"/>
</dbReference>
<organism evidence="15">
    <name type="scientific">uncultured Phycisphaerae bacterium</name>
    <dbReference type="NCBI Taxonomy" id="904963"/>
    <lineage>
        <taxon>Bacteria</taxon>
        <taxon>Pseudomonadati</taxon>
        <taxon>Planctomycetota</taxon>
        <taxon>Phycisphaerae</taxon>
        <taxon>environmental samples</taxon>
    </lineage>
</organism>
<gene>
    <name evidence="15" type="ORF">AVDCRST_MAG64-511</name>
</gene>
<dbReference type="Pfam" id="PF13393">
    <property type="entry name" value="tRNA-synt_His"/>
    <property type="match status" value="1"/>
</dbReference>
<evidence type="ECO:0000259" key="14">
    <source>
        <dbReference type="PROSITE" id="PS50862"/>
    </source>
</evidence>
<dbReference type="AlphaFoldDB" id="A0A6J4NCU2"/>
<sequence length="430" mass="46921">PRGIAMSNQAKITAPKGTVDILPAESWKWQAVERIARETAAAYHFGEIRTPIFEHSELFHRGVGEASDVVSKETYTFDDRGAPPTSLTLRPEGTAGVARAAIESGALNDQGARLKVFYIGPNFRYERPQKGRLRQHHQFGAEAFGVAEADQDVECILLQMDFYRRCGVRDLELQINSLGDRESKARYRDALVAYLSPKKDALSEDSQRRLEANPLRILDSKDPRDQEACKGAPAAAESLSDKSRGHFERVQKLLTAAGVPFRVNPSLVRGFDYYTETLWEVTAGGLGAQNAIGGGGRYDNLVEQLGGRPTPGVGFGSGLERLLLALDGQGVELPRPGKKLVWLASHGDAARDHNWALLAELRAAGVPADMDATGRSIKAQFKLADREQAAYCVVVGDSELAAGTVVLKDFATKEQTTVPRGEIVRTLQAR</sequence>
<feature type="domain" description="Aminoacyl-transfer RNA synthetases class-II family profile" evidence="14">
    <location>
        <begin position="29"/>
        <end position="334"/>
    </location>
</feature>
<evidence type="ECO:0000256" key="8">
    <source>
        <dbReference type="ARBA" id="ARBA00022917"/>
    </source>
</evidence>
<comment type="catalytic activity">
    <reaction evidence="10">
        <text>tRNA(His) + L-histidine + ATP = L-histidyl-tRNA(His) + AMP + diphosphate + H(+)</text>
        <dbReference type="Rhea" id="RHEA:17313"/>
        <dbReference type="Rhea" id="RHEA-COMP:9665"/>
        <dbReference type="Rhea" id="RHEA-COMP:9689"/>
        <dbReference type="ChEBI" id="CHEBI:15378"/>
        <dbReference type="ChEBI" id="CHEBI:30616"/>
        <dbReference type="ChEBI" id="CHEBI:33019"/>
        <dbReference type="ChEBI" id="CHEBI:57595"/>
        <dbReference type="ChEBI" id="CHEBI:78442"/>
        <dbReference type="ChEBI" id="CHEBI:78527"/>
        <dbReference type="ChEBI" id="CHEBI:456215"/>
        <dbReference type="EC" id="6.1.1.21"/>
    </reaction>
</comment>
<feature type="binding site" evidence="12">
    <location>
        <begin position="273"/>
        <end position="274"/>
    </location>
    <ligand>
        <name>L-histidine</name>
        <dbReference type="ChEBI" id="CHEBI:57595"/>
    </ligand>
</feature>
<keyword evidence="9 15" id="KW-0030">Aminoacyl-tRNA synthetase</keyword>
<dbReference type="PROSITE" id="PS50862">
    <property type="entry name" value="AA_TRNA_LIGASE_II"/>
    <property type="match status" value="1"/>
</dbReference>
<dbReference type="GO" id="GO:0005737">
    <property type="term" value="C:cytoplasm"/>
    <property type="evidence" value="ECO:0007669"/>
    <property type="project" value="UniProtKB-UniRule"/>
</dbReference>
<accession>A0A6J4NCU2</accession>
<dbReference type="GO" id="GO:0006427">
    <property type="term" value="P:histidyl-tRNA aminoacylation"/>
    <property type="evidence" value="ECO:0007669"/>
    <property type="project" value="UniProtKB-UniRule"/>
</dbReference>
<evidence type="ECO:0000256" key="2">
    <source>
        <dbReference type="ARBA" id="ARBA00011738"/>
    </source>
</evidence>
<reference evidence="15" key="1">
    <citation type="submission" date="2020-02" db="EMBL/GenBank/DDBJ databases">
        <authorList>
            <person name="Meier V. D."/>
        </authorList>
    </citation>
    <scope>NUCLEOTIDE SEQUENCE</scope>
    <source>
        <strain evidence="15">AVDCRST_MAG64</strain>
    </source>
</reference>
<evidence type="ECO:0000256" key="12">
    <source>
        <dbReference type="PIRSR" id="PIRSR001549-1"/>
    </source>
</evidence>
<protein>
    <recommendedName>
        <fullName evidence="4 11">Histidine--tRNA ligase</fullName>
        <ecNumber evidence="3 11">6.1.1.21</ecNumber>
    </recommendedName>
</protein>
<proteinExistence type="inferred from homology"/>
<dbReference type="NCBIfam" id="TIGR00442">
    <property type="entry name" value="hisS"/>
    <property type="match status" value="1"/>
</dbReference>
<dbReference type="InterPro" id="IPR015807">
    <property type="entry name" value="His-tRNA-ligase"/>
</dbReference>
<evidence type="ECO:0000256" key="10">
    <source>
        <dbReference type="ARBA" id="ARBA00047639"/>
    </source>
</evidence>
<evidence type="ECO:0000256" key="3">
    <source>
        <dbReference type="ARBA" id="ARBA00012815"/>
    </source>
</evidence>
<evidence type="ECO:0000256" key="1">
    <source>
        <dbReference type="ARBA" id="ARBA00008226"/>
    </source>
</evidence>
<dbReference type="GO" id="GO:0004821">
    <property type="term" value="F:histidine-tRNA ligase activity"/>
    <property type="evidence" value="ECO:0007669"/>
    <property type="project" value="UniProtKB-UniRule"/>
</dbReference>
<feature type="non-terminal residue" evidence="15">
    <location>
        <position position="1"/>
    </location>
</feature>
<evidence type="ECO:0000256" key="13">
    <source>
        <dbReference type="SAM" id="MobiDB-lite"/>
    </source>
</evidence>
<evidence type="ECO:0000256" key="6">
    <source>
        <dbReference type="ARBA" id="ARBA00022741"/>
    </source>
</evidence>
<dbReference type="SUPFAM" id="SSF55681">
    <property type="entry name" value="Class II aaRS and biotin synthetases"/>
    <property type="match status" value="1"/>
</dbReference>
<feature type="binding site" evidence="12">
    <location>
        <position position="124"/>
    </location>
    <ligand>
        <name>L-histidine</name>
        <dbReference type="ChEBI" id="CHEBI:57595"/>
    </ligand>
</feature>
<evidence type="ECO:0000313" key="15">
    <source>
        <dbReference type="EMBL" id="CAA9379291.1"/>
    </source>
</evidence>
<feature type="binding site" evidence="12">
    <location>
        <position position="269"/>
    </location>
    <ligand>
        <name>L-histidine</name>
        <dbReference type="ChEBI" id="CHEBI:57595"/>
    </ligand>
</feature>
<keyword evidence="8" id="KW-0648">Protein biosynthesis</keyword>
<keyword evidence="5 15" id="KW-0436">Ligase</keyword>
<dbReference type="EMBL" id="CADCUQ010000141">
    <property type="protein sequence ID" value="CAA9379291.1"/>
    <property type="molecule type" value="Genomic_DNA"/>
</dbReference>
<evidence type="ECO:0000256" key="11">
    <source>
        <dbReference type="NCBIfam" id="TIGR00442"/>
    </source>
</evidence>
<name>A0A6J4NCU2_9BACT</name>
<dbReference type="GO" id="GO:0005524">
    <property type="term" value="F:ATP binding"/>
    <property type="evidence" value="ECO:0007669"/>
    <property type="project" value="UniProtKB-KW"/>
</dbReference>